<dbReference type="InterPro" id="IPR001296">
    <property type="entry name" value="Glyco_trans_1"/>
</dbReference>
<feature type="domain" description="Glycosyl transferase family 1" evidence="2">
    <location>
        <begin position="195"/>
        <end position="350"/>
    </location>
</feature>
<reference evidence="4 5" key="1">
    <citation type="submission" date="2017-11" db="EMBL/GenBank/DDBJ databases">
        <title>Taxonomic description and genome sequences of Spirosoma HA7 sp. nov., isolated from pollen microhabitat of Corylus avellana.</title>
        <authorList>
            <person name="Ambika Manirajan B."/>
            <person name="Suarez C."/>
            <person name="Ratering S."/>
            <person name="Geissler-Plaum R."/>
            <person name="Cardinale M."/>
            <person name="Sylvia S."/>
        </authorList>
    </citation>
    <scope>NUCLEOTIDE SEQUENCE [LARGE SCALE GENOMIC DNA]</scope>
    <source>
        <strain evidence="4 5">HA7</strain>
    </source>
</reference>
<evidence type="ECO:0000259" key="2">
    <source>
        <dbReference type="Pfam" id="PF00534"/>
    </source>
</evidence>
<dbReference type="SUPFAM" id="SSF53756">
    <property type="entry name" value="UDP-Glycosyltransferase/glycogen phosphorylase"/>
    <property type="match status" value="1"/>
</dbReference>
<gene>
    <name evidence="4" type="ORF">CWM47_19995</name>
</gene>
<proteinExistence type="predicted"/>
<dbReference type="PANTHER" id="PTHR46401:SF2">
    <property type="entry name" value="GLYCOSYLTRANSFERASE WBBK-RELATED"/>
    <property type="match status" value="1"/>
</dbReference>
<dbReference type="Gene3D" id="3.40.50.2000">
    <property type="entry name" value="Glycogen Phosphorylase B"/>
    <property type="match status" value="2"/>
</dbReference>
<evidence type="ECO:0000256" key="1">
    <source>
        <dbReference type="ARBA" id="ARBA00022679"/>
    </source>
</evidence>
<dbReference type="CDD" id="cd03809">
    <property type="entry name" value="GT4_MtfB-like"/>
    <property type="match status" value="1"/>
</dbReference>
<dbReference type="GO" id="GO:0016757">
    <property type="term" value="F:glycosyltransferase activity"/>
    <property type="evidence" value="ECO:0007669"/>
    <property type="project" value="InterPro"/>
</dbReference>
<evidence type="ECO:0000313" key="4">
    <source>
        <dbReference type="EMBL" id="AUD03903.1"/>
    </source>
</evidence>
<protein>
    <submittedName>
        <fullName evidence="4">Group 1 glycosyl transferase</fullName>
    </submittedName>
</protein>
<dbReference type="PANTHER" id="PTHR46401">
    <property type="entry name" value="GLYCOSYLTRANSFERASE WBBK-RELATED"/>
    <property type="match status" value="1"/>
</dbReference>
<accession>A0A2K8Z1Z7</accession>
<keyword evidence="5" id="KW-1185">Reference proteome</keyword>
<dbReference type="EMBL" id="CP025096">
    <property type="protein sequence ID" value="AUD03903.1"/>
    <property type="molecule type" value="Genomic_DNA"/>
</dbReference>
<dbReference type="AlphaFoldDB" id="A0A2K8Z1Z7"/>
<feature type="domain" description="Glycosyltransferase subfamily 4-like N-terminal" evidence="3">
    <location>
        <begin position="17"/>
        <end position="176"/>
    </location>
</feature>
<dbReference type="GO" id="GO:0009103">
    <property type="term" value="P:lipopolysaccharide biosynthetic process"/>
    <property type="evidence" value="ECO:0007669"/>
    <property type="project" value="TreeGrafter"/>
</dbReference>
<dbReference type="Proteomes" id="UP000232883">
    <property type="component" value="Chromosome"/>
</dbReference>
<organism evidence="4 5">
    <name type="scientific">Spirosoma pollinicola</name>
    <dbReference type="NCBI Taxonomy" id="2057025"/>
    <lineage>
        <taxon>Bacteria</taxon>
        <taxon>Pseudomonadati</taxon>
        <taxon>Bacteroidota</taxon>
        <taxon>Cytophagia</taxon>
        <taxon>Cytophagales</taxon>
        <taxon>Cytophagaceae</taxon>
        <taxon>Spirosoma</taxon>
    </lineage>
</organism>
<dbReference type="OrthoDB" id="9801609at2"/>
<dbReference type="InterPro" id="IPR028098">
    <property type="entry name" value="Glyco_trans_4-like_N"/>
</dbReference>
<name>A0A2K8Z1Z7_9BACT</name>
<evidence type="ECO:0000259" key="3">
    <source>
        <dbReference type="Pfam" id="PF13439"/>
    </source>
</evidence>
<sequence>MRIGIEAQRLLRPHKHGMDIVALETIRALSTSKQHEFVVFIKPDTDRDSLPRASNVEFVELAGGPYPVWEQYTLPRAIRQYGIDLLHCTANTAPLRCPVPVVLTLHDIIFLENRPLLEGSWYQRFGNQYRRWNVPQIVPKCERIITVSNFERQRIIDHLKLDPERIVTIWNAVSPQFRLINNDIQTPNVRLQYNLPEEFIFFLGNTDPKKNVRNVLKALLLLKKQGQLSLPVVISNLSDSAFQSILTEIDGQILKNDIILCGYIPNYILPLVYNIATVFMCPSLRESFGLPILEAMACGTPVLTSSTSSMPEVAGEAAILVDPTSVEAIALQLSYLIQQPALRAELRRKGLARAELFSWQSAAEKLLDVYAEVLDTHPITTVC</sequence>
<dbReference type="KEGG" id="spir:CWM47_19995"/>
<evidence type="ECO:0000313" key="5">
    <source>
        <dbReference type="Proteomes" id="UP000232883"/>
    </source>
</evidence>
<dbReference type="Pfam" id="PF13439">
    <property type="entry name" value="Glyco_transf_4"/>
    <property type="match status" value="1"/>
</dbReference>
<dbReference type="RefSeq" id="WP_100989970.1">
    <property type="nucleotide sequence ID" value="NZ_CP025096.1"/>
</dbReference>
<dbReference type="Pfam" id="PF00534">
    <property type="entry name" value="Glycos_transf_1"/>
    <property type="match status" value="1"/>
</dbReference>
<keyword evidence="1 4" id="KW-0808">Transferase</keyword>